<dbReference type="RefSeq" id="WP_022746241.1">
    <property type="nucleotide sequence ID" value="NC_022571.1"/>
</dbReference>
<evidence type="ECO:0000313" key="2">
    <source>
        <dbReference type="EMBL" id="AGX43084.1"/>
    </source>
</evidence>
<keyword evidence="1" id="KW-0812">Transmembrane</keyword>
<organism evidence="2 3">
    <name type="scientific">Clostridium saccharobutylicum DSM 13864</name>
    <dbReference type="NCBI Taxonomy" id="1345695"/>
    <lineage>
        <taxon>Bacteria</taxon>
        <taxon>Bacillati</taxon>
        <taxon>Bacillota</taxon>
        <taxon>Clostridia</taxon>
        <taxon>Eubacteriales</taxon>
        <taxon>Clostridiaceae</taxon>
        <taxon>Clostridium</taxon>
    </lineage>
</organism>
<dbReference type="GeneID" id="55474558"/>
<feature type="transmembrane region" description="Helical" evidence="1">
    <location>
        <begin position="7"/>
        <end position="26"/>
    </location>
</feature>
<proteinExistence type="predicted"/>
<keyword evidence="1" id="KW-0472">Membrane</keyword>
<dbReference type="EMBL" id="CP006721">
    <property type="protein sequence ID" value="AGX43084.1"/>
    <property type="molecule type" value="Genomic_DNA"/>
</dbReference>
<reference evidence="2 3" key="1">
    <citation type="journal article" date="2013" name="Genome Announc.">
        <title>Complete Genome Sequence of the Solvent Producer Clostridium saccharobutylicum NCP262 (DSM 13864).</title>
        <authorList>
            <person name="Poehlein A."/>
            <person name="Hartwich K."/>
            <person name="Krabben P."/>
            <person name="Ehrenreich A."/>
            <person name="Liebl W."/>
            <person name="Durre P."/>
            <person name="Gottschalk G."/>
            <person name="Daniel R."/>
        </authorList>
    </citation>
    <scope>NUCLEOTIDE SEQUENCE [LARGE SCALE GENOMIC DNA]</scope>
    <source>
        <strain evidence="2">DSM 13864</strain>
    </source>
</reference>
<feature type="transmembrane region" description="Helical" evidence="1">
    <location>
        <begin position="337"/>
        <end position="356"/>
    </location>
</feature>
<sequence length="366" mass="42705">MIYKNKIIIVKIVMILICIITINFFTKKNEYKANNNKILILCEESKEYEQEKNELNDFDILNKTDKNNLQLKGTTYFYLNNVTPFNDLSNLIDEIDYLKQNGIKFFIEASPVFVNTNLKAMGRFAECLRYAQSNGGRVIMSFPIMNSKKANGDSINSDLIYNSVKLAFDNYTNYWVYPVGMSVDESLIYKKELKNILECTNTLFLNSNYDIYDSTIRSYDNVIQKIDLDNYIKNNKNNLYGKRAICIESNCDFEEFKKNVEKIINKEISFTSNSDLSSYIKFNNEVKSSVSGIFFNNKNVTPQRFISEDEYKSAFDTNNNNREENQEATDLKESNKVLEILSLVSLIIFLIMLILSKNIERKRFFK</sequence>
<dbReference type="HOGENOM" id="CLU_643565_0_0_9"/>
<dbReference type="KEGG" id="csb:CLSA_c21030"/>
<keyword evidence="3" id="KW-1185">Reference proteome</keyword>
<protein>
    <submittedName>
        <fullName evidence="2">Uncharacterized protein</fullName>
    </submittedName>
</protein>
<dbReference type="AlphaFoldDB" id="U5MQL1"/>
<dbReference type="Proteomes" id="UP000017118">
    <property type="component" value="Chromosome"/>
</dbReference>
<gene>
    <name evidence="2" type="ORF">CLSA_c21030</name>
</gene>
<evidence type="ECO:0000313" key="3">
    <source>
        <dbReference type="Proteomes" id="UP000017118"/>
    </source>
</evidence>
<dbReference type="OrthoDB" id="1779709at2"/>
<dbReference type="eggNOG" id="COG5298">
    <property type="taxonomic scope" value="Bacteria"/>
</dbReference>
<accession>U5MQL1</accession>
<keyword evidence="1" id="KW-1133">Transmembrane helix</keyword>
<name>U5MQL1_CLOSA</name>
<evidence type="ECO:0000256" key="1">
    <source>
        <dbReference type="SAM" id="Phobius"/>
    </source>
</evidence>
<dbReference type="PATRIC" id="fig|1345695.10.peg.1385"/>